<dbReference type="FunFam" id="2.60.260.20:FF:000005">
    <property type="entry name" value="Chaperone protein dnaJ 1, mitochondrial"/>
    <property type="match status" value="1"/>
</dbReference>
<dbReference type="Pfam" id="PF00226">
    <property type="entry name" value="DnaJ"/>
    <property type="match status" value="1"/>
</dbReference>
<dbReference type="InterPro" id="IPR002939">
    <property type="entry name" value="DnaJ_C"/>
</dbReference>
<dbReference type="PANTHER" id="PTHR43096">
    <property type="entry name" value="DNAJ HOMOLOG 1, MITOCHONDRIAL-RELATED"/>
    <property type="match status" value="1"/>
</dbReference>
<protein>
    <recommendedName>
        <fullName evidence="6">J domain-containing protein</fullName>
    </recommendedName>
</protein>
<dbReference type="Gene3D" id="2.60.260.20">
    <property type="entry name" value="Urease metallochaperone UreE, N-terminal domain"/>
    <property type="match status" value="2"/>
</dbReference>
<keyword evidence="4" id="KW-0862">Zinc</keyword>
<dbReference type="EMBL" id="LGCK01000014">
    <property type="protein sequence ID" value="KPL70637.1"/>
    <property type="molecule type" value="Genomic_DNA"/>
</dbReference>
<dbReference type="SUPFAM" id="SSF46565">
    <property type="entry name" value="Chaperone J-domain"/>
    <property type="match status" value="1"/>
</dbReference>
<keyword evidence="8" id="KW-1185">Reference proteome</keyword>
<proteinExistence type="predicted"/>
<sequence>MDYKDYYKVLGVERTANADEIKKAYRKLAMKYHPDRNQGNKQSEDRFKEINEAYEVLSDPQKRNRYDQLGDSYTTWQRGGAQGGFNWNDWINQAQQQSAAGRGGATYRVDTTGFEDLFGGGFSDFFNAIFGGSAGGMGRTTTRTTSSTAQTTRLDPRTVAAQGLEQRVSISLDEAFRGTQRIVQVDNRRLEVKIPPGANTGTRVRVAGGSNGIKQDIYLVIDVQPDSRFERKNDDLHTEIAIDLYTAVLGGQVSVGTLSGNVMLKIPAGTQPGQTFRLAGRGMPHLRNPQNFGDLFAKVKVSLPKNLSQKQRELFEQLAREK</sequence>
<keyword evidence="1" id="KW-0479">Metal-binding</keyword>
<evidence type="ECO:0000256" key="5">
    <source>
        <dbReference type="ARBA" id="ARBA00023186"/>
    </source>
</evidence>
<dbReference type="OrthoDB" id="9779889at2"/>
<dbReference type="RefSeq" id="WP_062422553.1">
    <property type="nucleotide sequence ID" value="NZ_BBYA01000010.1"/>
</dbReference>
<organism evidence="7 8">
    <name type="scientific">Leptolinea tardivitalis</name>
    <dbReference type="NCBI Taxonomy" id="229920"/>
    <lineage>
        <taxon>Bacteria</taxon>
        <taxon>Bacillati</taxon>
        <taxon>Chloroflexota</taxon>
        <taxon>Anaerolineae</taxon>
        <taxon>Anaerolineales</taxon>
        <taxon>Anaerolineaceae</taxon>
        <taxon>Leptolinea</taxon>
    </lineage>
</organism>
<dbReference type="GO" id="GO:0005737">
    <property type="term" value="C:cytoplasm"/>
    <property type="evidence" value="ECO:0007669"/>
    <property type="project" value="TreeGrafter"/>
</dbReference>
<dbReference type="AlphaFoldDB" id="A0A0P6WLG6"/>
<dbReference type="PRINTS" id="PR00625">
    <property type="entry name" value="JDOMAIN"/>
</dbReference>
<dbReference type="STRING" id="229920.ADM99_16185"/>
<evidence type="ECO:0000256" key="2">
    <source>
        <dbReference type="ARBA" id="ARBA00022737"/>
    </source>
</evidence>
<keyword evidence="2" id="KW-0677">Repeat</keyword>
<dbReference type="Pfam" id="PF01556">
    <property type="entry name" value="DnaJ_C"/>
    <property type="match status" value="1"/>
</dbReference>
<dbReference type="InterPro" id="IPR036869">
    <property type="entry name" value="J_dom_sf"/>
</dbReference>
<dbReference type="InterPro" id="IPR001623">
    <property type="entry name" value="DnaJ_domain"/>
</dbReference>
<dbReference type="SMART" id="SM00271">
    <property type="entry name" value="DnaJ"/>
    <property type="match status" value="1"/>
</dbReference>
<evidence type="ECO:0000256" key="1">
    <source>
        <dbReference type="ARBA" id="ARBA00022723"/>
    </source>
</evidence>
<dbReference type="GO" id="GO:0051082">
    <property type="term" value="F:unfolded protein binding"/>
    <property type="evidence" value="ECO:0007669"/>
    <property type="project" value="InterPro"/>
</dbReference>
<keyword evidence="5" id="KW-0143">Chaperone</keyword>
<dbReference type="InterPro" id="IPR008971">
    <property type="entry name" value="HSP40/DnaJ_pept-bd"/>
</dbReference>
<accession>A0A0P6WLG6</accession>
<dbReference type="PATRIC" id="fig|229920.5.peg.616"/>
<gene>
    <name evidence="7" type="ORF">ADM99_16185</name>
</gene>
<dbReference type="SUPFAM" id="SSF49493">
    <property type="entry name" value="HSP40/DnaJ peptide-binding domain"/>
    <property type="match status" value="2"/>
</dbReference>
<dbReference type="GO" id="GO:0008270">
    <property type="term" value="F:zinc ion binding"/>
    <property type="evidence" value="ECO:0007669"/>
    <property type="project" value="UniProtKB-KW"/>
</dbReference>
<name>A0A0P6WLG6_9CHLR</name>
<evidence type="ECO:0000313" key="8">
    <source>
        <dbReference type="Proteomes" id="UP000050430"/>
    </source>
</evidence>
<evidence type="ECO:0000313" key="7">
    <source>
        <dbReference type="EMBL" id="KPL70637.1"/>
    </source>
</evidence>
<dbReference type="GO" id="GO:0042026">
    <property type="term" value="P:protein refolding"/>
    <property type="evidence" value="ECO:0007669"/>
    <property type="project" value="TreeGrafter"/>
</dbReference>
<dbReference type="PANTHER" id="PTHR43096:SF52">
    <property type="entry name" value="DNAJ HOMOLOG 1, MITOCHONDRIAL-RELATED"/>
    <property type="match status" value="1"/>
</dbReference>
<dbReference type="InterPro" id="IPR018253">
    <property type="entry name" value="DnaJ_domain_CS"/>
</dbReference>
<reference evidence="7 8" key="1">
    <citation type="submission" date="2015-07" db="EMBL/GenBank/DDBJ databases">
        <title>Genome sequence of Leptolinea tardivitalis DSM 16556.</title>
        <authorList>
            <person name="Hemp J."/>
            <person name="Ward L.M."/>
            <person name="Pace L.A."/>
            <person name="Fischer W.W."/>
        </authorList>
    </citation>
    <scope>NUCLEOTIDE SEQUENCE [LARGE SCALE GENOMIC DNA]</scope>
    <source>
        <strain evidence="7 8">YMTK-2</strain>
    </source>
</reference>
<evidence type="ECO:0000256" key="4">
    <source>
        <dbReference type="ARBA" id="ARBA00022833"/>
    </source>
</evidence>
<dbReference type="Proteomes" id="UP000050430">
    <property type="component" value="Unassembled WGS sequence"/>
</dbReference>
<feature type="domain" description="J" evidence="6">
    <location>
        <begin position="5"/>
        <end position="70"/>
    </location>
</feature>
<keyword evidence="3" id="KW-0863">Zinc-finger</keyword>
<evidence type="ECO:0000259" key="6">
    <source>
        <dbReference type="PROSITE" id="PS50076"/>
    </source>
</evidence>
<dbReference type="Gene3D" id="1.10.287.110">
    <property type="entry name" value="DnaJ domain"/>
    <property type="match status" value="1"/>
</dbReference>
<dbReference type="CDD" id="cd06257">
    <property type="entry name" value="DnaJ"/>
    <property type="match status" value="1"/>
</dbReference>
<evidence type="ECO:0000256" key="3">
    <source>
        <dbReference type="ARBA" id="ARBA00022771"/>
    </source>
</evidence>
<comment type="caution">
    <text evidence="7">The sequence shown here is derived from an EMBL/GenBank/DDBJ whole genome shotgun (WGS) entry which is preliminary data.</text>
</comment>
<dbReference type="CDD" id="cd10747">
    <property type="entry name" value="DnaJ_C"/>
    <property type="match status" value="1"/>
</dbReference>
<dbReference type="PROSITE" id="PS00636">
    <property type="entry name" value="DNAJ_1"/>
    <property type="match status" value="1"/>
</dbReference>
<dbReference type="PROSITE" id="PS50076">
    <property type="entry name" value="DNAJ_2"/>
    <property type="match status" value="1"/>
</dbReference>